<dbReference type="EMBL" id="JAMPLM010000002">
    <property type="protein sequence ID" value="MEP1057345.1"/>
    <property type="molecule type" value="Genomic_DNA"/>
</dbReference>
<evidence type="ECO:0000256" key="1">
    <source>
        <dbReference type="SAM" id="Phobius"/>
    </source>
</evidence>
<reference evidence="2 3" key="1">
    <citation type="submission" date="2022-04" db="EMBL/GenBank/DDBJ databases">
        <title>Positive selection, recombination, and allopatry shape intraspecific diversity of widespread and dominant cyanobacteria.</title>
        <authorList>
            <person name="Wei J."/>
            <person name="Shu W."/>
            <person name="Hu C."/>
        </authorList>
    </citation>
    <scope>NUCLEOTIDE SEQUENCE [LARGE SCALE GENOMIC DNA]</scope>
    <source>
        <strain evidence="2 3">AS-A4</strain>
    </source>
</reference>
<keyword evidence="1" id="KW-0472">Membrane</keyword>
<organism evidence="2 3">
    <name type="scientific">Stenomitos frigidus AS-A4</name>
    <dbReference type="NCBI Taxonomy" id="2933935"/>
    <lineage>
        <taxon>Bacteria</taxon>
        <taxon>Bacillati</taxon>
        <taxon>Cyanobacteriota</taxon>
        <taxon>Cyanophyceae</taxon>
        <taxon>Leptolyngbyales</taxon>
        <taxon>Leptolyngbyaceae</taxon>
        <taxon>Stenomitos</taxon>
    </lineage>
</organism>
<evidence type="ECO:0000313" key="2">
    <source>
        <dbReference type="EMBL" id="MEP1057345.1"/>
    </source>
</evidence>
<keyword evidence="1" id="KW-0812">Transmembrane</keyword>
<accession>A0ABV0KG36</accession>
<protein>
    <recommendedName>
        <fullName evidence="4">Band 7 domain-containing protein</fullName>
    </recommendedName>
</protein>
<name>A0ABV0KG36_9CYAN</name>
<evidence type="ECO:0008006" key="4">
    <source>
        <dbReference type="Google" id="ProtNLM"/>
    </source>
</evidence>
<feature type="transmembrane region" description="Helical" evidence="1">
    <location>
        <begin position="6"/>
        <end position="27"/>
    </location>
</feature>
<comment type="caution">
    <text evidence="2">The sequence shown here is derived from an EMBL/GenBank/DDBJ whole genome shotgun (WGS) entry which is preliminary data.</text>
</comment>
<keyword evidence="1" id="KW-1133">Transmembrane helix</keyword>
<proteinExistence type="predicted"/>
<dbReference type="Proteomes" id="UP001476950">
    <property type="component" value="Unassembled WGS sequence"/>
</dbReference>
<evidence type="ECO:0000313" key="3">
    <source>
        <dbReference type="Proteomes" id="UP001476950"/>
    </source>
</evidence>
<sequence>MLGISILTLLLIAGSIIFTTAIIYNALHPISKIKQIKQQVVLEFDLVAFMSFHKYSWHNLPLGQLGIVTERFRLDSVSSSYYNLYKAEIIVPVLTDDGELRLHSTSYTVAREPTGIPRLIFLKWLQRSHIKFDPNWYGEKDIYKGSLPVSTKLDSTEEVRYRVAQELRPLIKEHRELQLEIVRVDSERSKAKRLLNLTTKSDVYANQRDRYETVYSEVSGVLAKVKELEQLYRQFIRESLIGVQLATSHPTMLSGSNLSIKAIEAECEKQKEEYQYMKDKVAAYVNLLDAET</sequence>
<dbReference type="RefSeq" id="WP_190450315.1">
    <property type="nucleotide sequence ID" value="NZ_JAMPLM010000002.1"/>
</dbReference>
<keyword evidence="3" id="KW-1185">Reference proteome</keyword>
<gene>
    <name evidence="2" type="ORF">NDI38_02780</name>
</gene>